<dbReference type="PANTHER" id="PTHR37984">
    <property type="entry name" value="PROTEIN CBG26694"/>
    <property type="match status" value="1"/>
</dbReference>
<evidence type="ECO:0000259" key="2">
    <source>
        <dbReference type="Pfam" id="PF17919"/>
    </source>
</evidence>
<dbReference type="OrthoDB" id="6427353at2759"/>
<evidence type="ECO:0000256" key="1">
    <source>
        <dbReference type="ARBA" id="ARBA00023268"/>
    </source>
</evidence>
<keyword evidence="1" id="KW-0511">Multifunctional enzyme</keyword>
<comment type="caution">
    <text evidence="3">The sequence shown here is derived from an EMBL/GenBank/DDBJ whole genome shotgun (WGS) entry which is preliminary data.</text>
</comment>
<dbReference type="SUPFAM" id="SSF56672">
    <property type="entry name" value="DNA/RNA polymerases"/>
    <property type="match status" value="1"/>
</dbReference>
<dbReference type="PANTHER" id="PTHR37984:SF5">
    <property type="entry name" value="PROTEIN NYNRIN-LIKE"/>
    <property type="match status" value="1"/>
</dbReference>
<dbReference type="InterPro" id="IPR043502">
    <property type="entry name" value="DNA/RNA_pol_sf"/>
</dbReference>
<proteinExistence type="predicted"/>
<dbReference type="Pfam" id="PF17919">
    <property type="entry name" value="RT_RNaseH_2"/>
    <property type="match status" value="1"/>
</dbReference>
<dbReference type="Gene3D" id="3.10.10.10">
    <property type="entry name" value="HIV Type 1 Reverse Transcriptase, subunit A, domain 1"/>
    <property type="match status" value="1"/>
</dbReference>
<gene>
    <name evidence="3" type="primary">AtMg00860_2</name>
    <name evidence="3" type="ORF">AVEN_116957_1</name>
</gene>
<dbReference type="InterPro" id="IPR041577">
    <property type="entry name" value="RT_RNaseH_2"/>
</dbReference>
<name>A0A4Y2N973_ARAVE</name>
<dbReference type="GO" id="GO:0003824">
    <property type="term" value="F:catalytic activity"/>
    <property type="evidence" value="ECO:0007669"/>
    <property type="project" value="UniProtKB-KW"/>
</dbReference>
<sequence>MAVRKLVKEFQNLFSTCDTDVGRCNMTQHRINTGDHPPIKQYPRRLHLSKKDKAELLVKEMVDNGIIGESSGSWTSPIVLVKKEGGSTQSCVDCRKLNKITKKGQLSSTRNRRHPGCFESGYWQVEIGPEDREKTAFTTGQGLWQFKEVAYLGYVISAEGVKTDPEKIKAVVDWRHPETVHNLQSFLGLCTYYRRLVKNFSTIARPVHKLTEAKSNFKWTEECQKSFNGLKQAFTSSPILIYLRTDKDFILDTNTSNEGGAMLHKSDFIGIVFVPTLKNGVENATLAEPEKNLKQELKGTCSTIMWVHYSKELLWISWDLSL</sequence>
<dbReference type="InterPro" id="IPR050951">
    <property type="entry name" value="Retrovirus_Pol_polyprotein"/>
</dbReference>
<dbReference type="InterPro" id="IPR043128">
    <property type="entry name" value="Rev_trsase/Diguanyl_cyclase"/>
</dbReference>
<keyword evidence="4" id="KW-1185">Reference proteome</keyword>
<protein>
    <submittedName>
        <fullName evidence="3">Putative mitochondrial protein AtMg00860</fullName>
    </submittedName>
</protein>
<evidence type="ECO:0000313" key="3">
    <source>
        <dbReference type="EMBL" id="GBN34687.1"/>
    </source>
</evidence>
<accession>A0A4Y2N973</accession>
<dbReference type="Gene3D" id="3.30.70.270">
    <property type="match status" value="1"/>
</dbReference>
<organism evidence="3 4">
    <name type="scientific">Araneus ventricosus</name>
    <name type="common">Orbweaver spider</name>
    <name type="synonym">Epeira ventricosa</name>
    <dbReference type="NCBI Taxonomy" id="182803"/>
    <lineage>
        <taxon>Eukaryota</taxon>
        <taxon>Metazoa</taxon>
        <taxon>Ecdysozoa</taxon>
        <taxon>Arthropoda</taxon>
        <taxon>Chelicerata</taxon>
        <taxon>Arachnida</taxon>
        <taxon>Araneae</taxon>
        <taxon>Araneomorphae</taxon>
        <taxon>Entelegynae</taxon>
        <taxon>Araneoidea</taxon>
        <taxon>Araneidae</taxon>
        <taxon>Araneus</taxon>
    </lineage>
</organism>
<evidence type="ECO:0000313" key="4">
    <source>
        <dbReference type="Proteomes" id="UP000499080"/>
    </source>
</evidence>
<dbReference type="FunFam" id="3.30.70.270:FF:000063">
    <property type="entry name" value="Zinc knuckle domaincontaining protein"/>
    <property type="match status" value="1"/>
</dbReference>
<dbReference type="GO" id="GO:0071897">
    <property type="term" value="P:DNA biosynthetic process"/>
    <property type="evidence" value="ECO:0007669"/>
    <property type="project" value="UniProtKB-ARBA"/>
</dbReference>
<dbReference type="Proteomes" id="UP000499080">
    <property type="component" value="Unassembled WGS sequence"/>
</dbReference>
<feature type="domain" description="Reverse transcriptase/retrotransposon-derived protein RNase H-like" evidence="2">
    <location>
        <begin position="219"/>
        <end position="265"/>
    </location>
</feature>
<dbReference type="AlphaFoldDB" id="A0A4Y2N973"/>
<reference evidence="3 4" key="1">
    <citation type="journal article" date="2019" name="Sci. Rep.">
        <title>Orb-weaving spider Araneus ventricosus genome elucidates the spidroin gene catalogue.</title>
        <authorList>
            <person name="Kono N."/>
            <person name="Nakamura H."/>
            <person name="Ohtoshi R."/>
            <person name="Moran D.A.P."/>
            <person name="Shinohara A."/>
            <person name="Yoshida Y."/>
            <person name="Fujiwara M."/>
            <person name="Mori M."/>
            <person name="Tomita M."/>
            <person name="Arakawa K."/>
        </authorList>
    </citation>
    <scope>NUCLEOTIDE SEQUENCE [LARGE SCALE GENOMIC DNA]</scope>
</reference>
<dbReference type="EMBL" id="BGPR01008579">
    <property type="protein sequence ID" value="GBN34687.1"/>
    <property type="molecule type" value="Genomic_DNA"/>
</dbReference>